<accession>A0A8J2P028</accession>
<gene>
    <name evidence="1" type="ORF">AFUS01_LOCUS9927</name>
</gene>
<evidence type="ECO:0000313" key="1">
    <source>
        <dbReference type="EMBL" id="CAG7720660.1"/>
    </source>
</evidence>
<dbReference type="Proteomes" id="UP000708208">
    <property type="component" value="Unassembled WGS sequence"/>
</dbReference>
<dbReference type="AlphaFoldDB" id="A0A8J2P028"/>
<name>A0A8J2P028_9HEXA</name>
<comment type="caution">
    <text evidence="1">The sequence shown here is derived from an EMBL/GenBank/DDBJ whole genome shotgun (WGS) entry which is preliminary data.</text>
</comment>
<reference evidence="1" key="1">
    <citation type="submission" date="2021-06" db="EMBL/GenBank/DDBJ databases">
        <authorList>
            <person name="Hodson N. C."/>
            <person name="Mongue J. A."/>
            <person name="Jaron S. K."/>
        </authorList>
    </citation>
    <scope>NUCLEOTIDE SEQUENCE</scope>
</reference>
<sequence>MVKVNWRPAWAGKRGQRRLSFGRKSFPKQWAESPGDLVECLHSPRKYGKEQFRFYKAVIPSPAKRPTIFSNYYSTVYRYLLLRCPFHNENSSIVHSDQVTTLT</sequence>
<keyword evidence="2" id="KW-1185">Reference proteome</keyword>
<organism evidence="1 2">
    <name type="scientific">Allacma fusca</name>
    <dbReference type="NCBI Taxonomy" id="39272"/>
    <lineage>
        <taxon>Eukaryota</taxon>
        <taxon>Metazoa</taxon>
        <taxon>Ecdysozoa</taxon>
        <taxon>Arthropoda</taxon>
        <taxon>Hexapoda</taxon>
        <taxon>Collembola</taxon>
        <taxon>Symphypleona</taxon>
        <taxon>Sminthuridae</taxon>
        <taxon>Allacma</taxon>
    </lineage>
</organism>
<dbReference type="EMBL" id="CAJVCH010072544">
    <property type="protein sequence ID" value="CAG7720660.1"/>
    <property type="molecule type" value="Genomic_DNA"/>
</dbReference>
<proteinExistence type="predicted"/>
<protein>
    <submittedName>
        <fullName evidence="1">Uncharacterized protein</fullName>
    </submittedName>
</protein>
<evidence type="ECO:0000313" key="2">
    <source>
        <dbReference type="Proteomes" id="UP000708208"/>
    </source>
</evidence>